<reference evidence="13" key="2">
    <citation type="submission" date="2025-08" db="UniProtKB">
        <authorList>
            <consortium name="RefSeq"/>
        </authorList>
    </citation>
    <scope>IDENTIFICATION</scope>
</reference>
<dbReference type="PRINTS" id="PR00722">
    <property type="entry name" value="CHYMOTRYPSIN"/>
</dbReference>
<dbReference type="GO" id="GO:0004252">
    <property type="term" value="F:serine-type endopeptidase activity"/>
    <property type="evidence" value="ECO:0007669"/>
    <property type="project" value="UniProtKB-EC"/>
</dbReference>
<dbReference type="FunCoup" id="A0A1S3A943">
    <property type="interactions" value="16"/>
</dbReference>
<protein>
    <recommendedName>
        <fullName evidence="8">tissue kallikrein</fullName>
        <ecNumber evidence="8">3.4.21.35</ecNumber>
    </recommendedName>
</protein>
<keyword evidence="2 9" id="KW-0645">Protease</keyword>
<dbReference type="GO" id="GO:0030141">
    <property type="term" value="C:secretory granule"/>
    <property type="evidence" value="ECO:0007669"/>
    <property type="project" value="TreeGrafter"/>
</dbReference>
<dbReference type="Pfam" id="PF00089">
    <property type="entry name" value="Trypsin"/>
    <property type="match status" value="1"/>
</dbReference>
<keyword evidence="3 9" id="KW-0378">Hydrolase</keyword>
<feature type="chain" id="PRO_5010342487" description="tissue kallikrein" evidence="10">
    <location>
        <begin position="19"/>
        <end position="278"/>
    </location>
</feature>
<dbReference type="PROSITE" id="PS50240">
    <property type="entry name" value="TRYPSIN_DOM"/>
    <property type="match status" value="1"/>
</dbReference>
<dbReference type="PANTHER" id="PTHR24271">
    <property type="entry name" value="KALLIKREIN-RELATED"/>
    <property type="match status" value="1"/>
</dbReference>
<dbReference type="InterPro" id="IPR009003">
    <property type="entry name" value="Peptidase_S1_PA"/>
</dbReference>
<dbReference type="eggNOG" id="KOG3627">
    <property type="taxonomic scope" value="Eukaryota"/>
</dbReference>
<dbReference type="InterPro" id="IPR001254">
    <property type="entry name" value="Trypsin_dom"/>
</dbReference>
<dbReference type="CDD" id="cd00190">
    <property type="entry name" value="Tryp_SPc"/>
    <property type="match status" value="1"/>
</dbReference>
<evidence type="ECO:0000256" key="4">
    <source>
        <dbReference type="ARBA" id="ARBA00022825"/>
    </source>
</evidence>
<gene>
    <name evidence="13" type="primary">LOC103120804</name>
</gene>
<evidence type="ECO:0000256" key="8">
    <source>
        <dbReference type="ARBA" id="ARBA00039014"/>
    </source>
</evidence>
<comment type="catalytic activity">
    <reaction evidence="7">
        <text>Preferential cleavage of Arg-|-Xaa bonds in small molecule substrates. Highly selective action to release kallidin (lysyl-bradykinin) from kininogen involves hydrolysis of Met-|-Xaa or Leu-|-Xaa.</text>
        <dbReference type="EC" id="3.4.21.35"/>
    </reaction>
</comment>
<dbReference type="SMART" id="SM00020">
    <property type="entry name" value="Tryp_SPc"/>
    <property type="match status" value="1"/>
</dbReference>
<keyword evidence="12" id="KW-1185">Reference proteome</keyword>
<evidence type="ECO:0000313" key="13">
    <source>
        <dbReference type="RefSeq" id="XP_007531343.1"/>
    </source>
</evidence>
<dbReference type="InParanoid" id="A0A1S3A943"/>
<dbReference type="InterPro" id="IPR018114">
    <property type="entry name" value="TRYPSIN_HIS"/>
</dbReference>
<evidence type="ECO:0000256" key="9">
    <source>
        <dbReference type="RuleBase" id="RU363034"/>
    </source>
</evidence>
<evidence type="ECO:0000256" key="10">
    <source>
        <dbReference type="SAM" id="SignalP"/>
    </source>
</evidence>
<evidence type="ECO:0000256" key="3">
    <source>
        <dbReference type="ARBA" id="ARBA00022801"/>
    </source>
</evidence>
<dbReference type="EC" id="3.4.21.35" evidence="8"/>
<name>A0A1S3A943_ERIEU</name>
<keyword evidence="10" id="KW-0732">Signal</keyword>
<feature type="domain" description="Peptidase S1" evidence="11">
    <location>
        <begin position="37"/>
        <end position="264"/>
    </location>
</feature>
<dbReference type="InterPro" id="IPR001314">
    <property type="entry name" value="Peptidase_S1A"/>
</dbReference>
<dbReference type="Proteomes" id="UP001652624">
    <property type="component" value="Chromosome 2"/>
</dbReference>
<reference evidence="12" key="1">
    <citation type="submission" date="2025-05" db="UniProtKB">
        <authorList>
            <consortium name="RefSeq"/>
        </authorList>
    </citation>
    <scope>NUCLEOTIDE SEQUENCE [LARGE SCALE GENOMIC DNA]</scope>
</reference>
<evidence type="ECO:0000256" key="7">
    <source>
        <dbReference type="ARBA" id="ARBA00036706"/>
    </source>
</evidence>
<dbReference type="SUPFAM" id="SSF50494">
    <property type="entry name" value="Trypsin-like serine proteases"/>
    <property type="match status" value="1"/>
</dbReference>
<dbReference type="InterPro" id="IPR033116">
    <property type="entry name" value="TRYPSIN_SER"/>
</dbReference>
<evidence type="ECO:0000256" key="1">
    <source>
        <dbReference type="ARBA" id="ARBA00009228"/>
    </source>
</evidence>
<dbReference type="Gene3D" id="2.40.10.10">
    <property type="entry name" value="Trypsin-like serine proteases"/>
    <property type="match status" value="2"/>
</dbReference>
<evidence type="ECO:0000256" key="6">
    <source>
        <dbReference type="ARBA" id="ARBA00023157"/>
    </source>
</evidence>
<dbReference type="OrthoDB" id="10059102at2759"/>
<evidence type="ECO:0000313" key="12">
    <source>
        <dbReference type="Proteomes" id="UP001652624"/>
    </source>
</evidence>
<dbReference type="PROSITE" id="PS00135">
    <property type="entry name" value="TRYPSIN_SER"/>
    <property type="match status" value="1"/>
</dbReference>
<keyword evidence="4 9" id="KW-0720">Serine protease</keyword>
<dbReference type="AlphaFoldDB" id="A0A1S3A943"/>
<dbReference type="InterPro" id="IPR043504">
    <property type="entry name" value="Peptidase_S1_PA_chymotrypsin"/>
</dbReference>
<dbReference type="STRING" id="9365.ENSEEUP00000007538"/>
<dbReference type="FunFam" id="2.40.10.10:FF:000010">
    <property type="entry name" value="Kallikrein related peptidase 11"/>
    <property type="match status" value="1"/>
</dbReference>
<dbReference type="GeneID" id="103120804"/>
<evidence type="ECO:0000259" key="11">
    <source>
        <dbReference type="PROSITE" id="PS50240"/>
    </source>
</evidence>
<dbReference type="GO" id="GO:0006508">
    <property type="term" value="P:proteolysis"/>
    <property type="evidence" value="ECO:0007669"/>
    <property type="project" value="UniProtKB-KW"/>
</dbReference>
<comment type="similarity">
    <text evidence="1">Belongs to the peptidase S1 family. Snake venom subfamily.</text>
</comment>
<evidence type="ECO:0000256" key="5">
    <source>
        <dbReference type="ARBA" id="ARBA00023145"/>
    </source>
</evidence>
<sequence length="278" mass="30664">MWPLAVVISLLTVTLSGGISREYPKIINSTNGTSGLLPGGYTCQPHSQPWQVALLVQGRLLCGGVLVHPKWVLTAAHCLKEGYRVYLGKHALGRVEAGEEVREVVRSIPHPKYQVSPTHLNHDHDIMLLELQAPVQFSSHIRAMPLSHRDCLPPGTCCRVSGWGTTTSPQVSYPQTLQCVNIQLRSDEECHQVYPGKITPNMLCAGTDEGGKDSCEGDSGGPLICNGTLHGIISWGDFPCGQPSRPGVYTRVSRYVQWIRDTIRRHKSREQKWTQGSE</sequence>
<accession>A0A1S3A943</accession>
<proteinExistence type="inferred from homology"/>
<dbReference type="PROSITE" id="PS00134">
    <property type="entry name" value="TRYPSIN_HIS"/>
    <property type="match status" value="1"/>
</dbReference>
<keyword evidence="6" id="KW-1015">Disulfide bond</keyword>
<evidence type="ECO:0000256" key="2">
    <source>
        <dbReference type="ARBA" id="ARBA00022670"/>
    </source>
</evidence>
<dbReference type="PANTHER" id="PTHR24271:SF3">
    <property type="entry name" value="KALLIKREIN-13"/>
    <property type="match status" value="1"/>
</dbReference>
<feature type="signal peptide" evidence="10">
    <location>
        <begin position="1"/>
        <end position="18"/>
    </location>
</feature>
<organism evidence="12 13">
    <name type="scientific">Erinaceus europaeus</name>
    <name type="common">Western European hedgehog</name>
    <dbReference type="NCBI Taxonomy" id="9365"/>
    <lineage>
        <taxon>Eukaryota</taxon>
        <taxon>Metazoa</taxon>
        <taxon>Chordata</taxon>
        <taxon>Craniata</taxon>
        <taxon>Vertebrata</taxon>
        <taxon>Euteleostomi</taxon>
        <taxon>Mammalia</taxon>
        <taxon>Eutheria</taxon>
        <taxon>Laurasiatheria</taxon>
        <taxon>Eulipotyphla</taxon>
        <taxon>Erinaceidae</taxon>
        <taxon>Erinaceinae</taxon>
        <taxon>Erinaceus</taxon>
    </lineage>
</organism>
<keyword evidence="5" id="KW-0865">Zymogen</keyword>
<dbReference type="RefSeq" id="XP_007531343.1">
    <property type="nucleotide sequence ID" value="XM_007531281.2"/>
</dbReference>
<dbReference type="FunFam" id="2.40.10.10:FF:000021">
    <property type="entry name" value="Kallikrein 1"/>
    <property type="match status" value="1"/>
</dbReference>